<proteinExistence type="predicted"/>
<dbReference type="EMBL" id="GBXM01061075">
    <property type="protein sequence ID" value="JAH47502.1"/>
    <property type="molecule type" value="Transcribed_RNA"/>
</dbReference>
<accession>A0A0E9T1V6</accession>
<evidence type="ECO:0000256" key="1">
    <source>
        <dbReference type="SAM" id="Phobius"/>
    </source>
</evidence>
<reference evidence="2" key="1">
    <citation type="submission" date="2014-11" db="EMBL/GenBank/DDBJ databases">
        <authorList>
            <person name="Amaro Gonzalez C."/>
        </authorList>
    </citation>
    <scope>NUCLEOTIDE SEQUENCE</scope>
</reference>
<organism evidence="2">
    <name type="scientific">Anguilla anguilla</name>
    <name type="common">European freshwater eel</name>
    <name type="synonym">Muraena anguilla</name>
    <dbReference type="NCBI Taxonomy" id="7936"/>
    <lineage>
        <taxon>Eukaryota</taxon>
        <taxon>Metazoa</taxon>
        <taxon>Chordata</taxon>
        <taxon>Craniata</taxon>
        <taxon>Vertebrata</taxon>
        <taxon>Euteleostomi</taxon>
        <taxon>Actinopterygii</taxon>
        <taxon>Neopterygii</taxon>
        <taxon>Teleostei</taxon>
        <taxon>Anguilliformes</taxon>
        <taxon>Anguillidae</taxon>
        <taxon>Anguilla</taxon>
    </lineage>
</organism>
<dbReference type="AlphaFoldDB" id="A0A0E9T1V6"/>
<keyword evidence="1" id="KW-0812">Transmembrane</keyword>
<reference evidence="2" key="2">
    <citation type="journal article" date="2015" name="Fish Shellfish Immunol.">
        <title>Early steps in the European eel (Anguilla anguilla)-Vibrio vulnificus interaction in the gills: Role of the RtxA13 toxin.</title>
        <authorList>
            <person name="Callol A."/>
            <person name="Pajuelo D."/>
            <person name="Ebbesson L."/>
            <person name="Teles M."/>
            <person name="MacKenzie S."/>
            <person name="Amaro C."/>
        </authorList>
    </citation>
    <scope>NUCLEOTIDE SEQUENCE</scope>
</reference>
<name>A0A0E9T1V6_ANGAN</name>
<keyword evidence="1" id="KW-1133">Transmembrane helix</keyword>
<protein>
    <submittedName>
        <fullName evidence="2">Uncharacterized protein</fullName>
    </submittedName>
</protein>
<evidence type="ECO:0000313" key="2">
    <source>
        <dbReference type="EMBL" id="JAH47502.1"/>
    </source>
</evidence>
<feature type="transmembrane region" description="Helical" evidence="1">
    <location>
        <begin position="12"/>
        <end position="32"/>
    </location>
</feature>
<keyword evidence="1" id="KW-0472">Membrane</keyword>
<sequence length="50" mass="5932">MVVIFLSFSPFPSVSFLFGFKILYFLFPLLTFPKSLCFFPCRPFTHRNSF</sequence>